<proteinExistence type="predicted"/>
<dbReference type="AlphaFoldDB" id="A0A533QFS8"/>
<dbReference type="EMBL" id="SULG01000001">
    <property type="protein sequence ID" value="TLD43645.1"/>
    <property type="molecule type" value="Genomic_DNA"/>
</dbReference>
<dbReference type="Proteomes" id="UP000319783">
    <property type="component" value="Unassembled WGS sequence"/>
</dbReference>
<organism evidence="1 2">
    <name type="scientific">Candidatus Jettenia ecosi</name>
    <dbReference type="NCBI Taxonomy" id="2494326"/>
    <lineage>
        <taxon>Bacteria</taxon>
        <taxon>Pseudomonadati</taxon>
        <taxon>Planctomycetota</taxon>
        <taxon>Candidatus Brocadiia</taxon>
        <taxon>Candidatus Brocadiales</taxon>
        <taxon>Candidatus Brocadiaceae</taxon>
        <taxon>Candidatus Jettenia</taxon>
    </lineage>
</organism>
<sequence length="37" mass="3904">MYGCFGCDVSYGETGLKPVSPLGVQRCDSSCKTKSTV</sequence>
<evidence type="ECO:0000313" key="1">
    <source>
        <dbReference type="EMBL" id="TLD43645.1"/>
    </source>
</evidence>
<comment type="caution">
    <text evidence="1">The sequence shown here is derived from an EMBL/GenBank/DDBJ whole genome shotgun (WGS) entry which is preliminary data.</text>
</comment>
<reference evidence="1 2" key="1">
    <citation type="submission" date="2019-04" db="EMBL/GenBank/DDBJ databases">
        <title>Genome of a novel bacterium Candidatus Jettenia ecosi reconstructed from metagenome of an anammox bioreactor.</title>
        <authorList>
            <person name="Mardanov A.V."/>
            <person name="Beletsky A.V."/>
            <person name="Ravin N.V."/>
            <person name="Botchkova E.A."/>
            <person name="Litti Y.V."/>
            <person name="Nozhevnikova A.N."/>
        </authorList>
    </citation>
    <scope>NUCLEOTIDE SEQUENCE [LARGE SCALE GENOMIC DNA]</scope>
    <source>
        <strain evidence="1">J2</strain>
    </source>
</reference>
<name>A0A533QFS8_9BACT</name>
<protein>
    <submittedName>
        <fullName evidence="1">Uncharacterized protein</fullName>
    </submittedName>
</protein>
<gene>
    <name evidence="1" type="ORF">JETT_0076</name>
</gene>
<accession>A0A533QFS8</accession>
<evidence type="ECO:0000313" key="2">
    <source>
        <dbReference type="Proteomes" id="UP000319783"/>
    </source>
</evidence>